<gene>
    <name evidence="2" type="ORF">BEN30_17395</name>
</gene>
<dbReference type="InterPro" id="IPR006668">
    <property type="entry name" value="Mg_transptr_MgtE_intracell_dom"/>
</dbReference>
<dbReference type="GO" id="GO:0016020">
    <property type="term" value="C:membrane"/>
    <property type="evidence" value="ECO:0007669"/>
    <property type="project" value="InterPro"/>
</dbReference>
<dbReference type="SUPFAM" id="SSF158791">
    <property type="entry name" value="MgtE N-terminal domain-like"/>
    <property type="match status" value="1"/>
</dbReference>
<dbReference type="STRING" id="28181.BEN30_17395"/>
<dbReference type="GO" id="GO:0015095">
    <property type="term" value="F:magnesium ion transmembrane transporter activity"/>
    <property type="evidence" value="ECO:0007669"/>
    <property type="project" value="InterPro"/>
</dbReference>
<dbReference type="EMBL" id="MCGG01000084">
    <property type="protein sequence ID" value="OEJ63811.1"/>
    <property type="molecule type" value="Genomic_DNA"/>
</dbReference>
<sequence length="284" mass="30781">MSDAFELATILAEDDPEAAADFLATLPMPVAITFLAGLPTDVLSPVLGHVPETMAKTLLTSMKLEDAAEAVGGMDYPFKTQVARSLPTPLLRDILDLLPRRDARQIRRDLTYALGSVGAWMETAPTVLDEGMTVGEVLTTLRKRRRSPDSTLVLTHANTVYAGVINASRLLGASERQPIRRYLDRTVKPLAPESLITELAQSVEWNRHLSLPVVGRNGALLGILRRERLELALETETETDLPADMGGTIGILLEAALICADGFTAMFSTSGQRTLSTNDTEKSS</sequence>
<dbReference type="Gene3D" id="3.10.580.10">
    <property type="entry name" value="CBS-domain"/>
    <property type="match status" value="1"/>
</dbReference>
<proteinExistence type="predicted"/>
<dbReference type="Proteomes" id="UP000095347">
    <property type="component" value="Unassembled WGS sequence"/>
</dbReference>
<comment type="caution">
    <text evidence="2">The sequence shown here is derived from an EMBL/GenBank/DDBJ whole genome shotgun (WGS) entry which is preliminary data.</text>
</comment>
<dbReference type="InterPro" id="IPR046342">
    <property type="entry name" value="CBS_dom_sf"/>
</dbReference>
<dbReference type="InterPro" id="IPR006669">
    <property type="entry name" value="MgtE_transporter"/>
</dbReference>
<organism evidence="2 3">
    <name type="scientific">Magnetovibrio blakemorei</name>
    <dbReference type="NCBI Taxonomy" id="28181"/>
    <lineage>
        <taxon>Bacteria</taxon>
        <taxon>Pseudomonadati</taxon>
        <taxon>Pseudomonadota</taxon>
        <taxon>Alphaproteobacteria</taxon>
        <taxon>Rhodospirillales</taxon>
        <taxon>Magnetovibrionaceae</taxon>
        <taxon>Magnetovibrio</taxon>
    </lineage>
</organism>
<dbReference type="PANTHER" id="PTHR43773">
    <property type="entry name" value="MAGNESIUM TRANSPORTER MGTE"/>
    <property type="match status" value="1"/>
</dbReference>
<keyword evidence="3" id="KW-1185">Reference proteome</keyword>
<reference evidence="3" key="1">
    <citation type="submission" date="2016-07" db="EMBL/GenBank/DDBJ databases">
        <authorList>
            <person name="Florea S."/>
            <person name="Webb J.S."/>
            <person name="Jaromczyk J."/>
            <person name="Schardl C.L."/>
        </authorList>
    </citation>
    <scope>NUCLEOTIDE SEQUENCE [LARGE SCALE GENOMIC DNA]</scope>
    <source>
        <strain evidence="3">MV-1</strain>
    </source>
</reference>
<dbReference type="AlphaFoldDB" id="A0A1E5Q2W8"/>
<evidence type="ECO:0000313" key="3">
    <source>
        <dbReference type="Proteomes" id="UP000095347"/>
    </source>
</evidence>
<dbReference type="RefSeq" id="WP_069959562.1">
    <property type="nucleotide sequence ID" value="NZ_MCGG01000084.1"/>
</dbReference>
<evidence type="ECO:0000259" key="1">
    <source>
        <dbReference type="SMART" id="SM00924"/>
    </source>
</evidence>
<dbReference type="SUPFAM" id="SSF54631">
    <property type="entry name" value="CBS-domain pair"/>
    <property type="match status" value="1"/>
</dbReference>
<protein>
    <recommendedName>
        <fullName evidence="1">Magnesium transporter MgtE intracellular domain-containing protein</fullName>
    </recommendedName>
</protein>
<dbReference type="SMART" id="SM00924">
    <property type="entry name" value="MgtE_N"/>
    <property type="match status" value="1"/>
</dbReference>
<feature type="domain" description="Magnesium transporter MgtE intracellular" evidence="1">
    <location>
        <begin position="14"/>
        <end position="117"/>
    </location>
</feature>
<dbReference type="Pfam" id="PF03448">
    <property type="entry name" value="MgtE_N"/>
    <property type="match status" value="1"/>
</dbReference>
<dbReference type="PANTHER" id="PTHR43773:SF1">
    <property type="entry name" value="MAGNESIUM TRANSPORTER MGTE"/>
    <property type="match status" value="1"/>
</dbReference>
<evidence type="ECO:0000313" key="2">
    <source>
        <dbReference type="EMBL" id="OEJ63811.1"/>
    </source>
</evidence>
<accession>A0A1E5Q2W8</accession>
<name>A0A1E5Q2W8_9PROT</name>